<dbReference type="WBParaSite" id="SVE_0884400.1">
    <property type="protein sequence ID" value="SVE_0884400.1"/>
    <property type="gene ID" value="SVE_0884400"/>
</dbReference>
<evidence type="ECO:0000259" key="1">
    <source>
        <dbReference type="Pfam" id="PF24100"/>
    </source>
</evidence>
<sequence>MLMVKSILNEKFTSRIEDICIYNAGLREKNMITKVIVSKCESILPYIFKQYGSTKIDVINPGSYQKGLYSCDNINFYDFEIALDYALKKNSYITFNPRSASPISPLRDFCILTTHGRKCQMKNSPLSHYWKKFWSNCNNACYFSMNFIITKKIYLNEINSYRTLFKSLPLYLNTKLSEHAQKCANLMAKLKRLKCGKTRNISDITAYASNANGMYLMKILFENSYYVNRNTKKILPKNNEMGRLLSSKQKFIGIGITKKDSGVFICLKFTSIKM</sequence>
<dbReference type="Pfam" id="PF24100">
    <property type="entry name" value="DUF7381"/>
    <property type="match status" value="1"/>
</dbReference>
<protein>
    <submittedName>
        <fullName evidence="3">SCP domain-containing protein</fullName>
    </submittedName>
</protein>
<dbReference type="InterPro" id="IPR055805">
    <property type="entry name" value="DUF7381"/>
</dbReference>
<dbReference type="Gene3D" id="3.40.33.10">
    <property type="entry name" value="CAP"/>
    <property type="match status" value="1"/>
</dbReference>
<reference evidence="2" key="1">
    <citation type="submission" date="2014-07" db="EMBL/GenBank/DDBJ databases">
        <authorList>
            <person name="Martin A.A"/>
            <person name="De Silva N."/>
        </authorList>
    </citation>
    <scope>NUCLEOTIDE SEQUENCE</scope>
</reference>
<dbReference type="AlphaFoldDB" id="A0A0K0FIX2"/>
<evidence type="ECO:0000313" key="3">
    <source>
        <dbReference type="WBParaSite" id="SVE_0884400.1"/>
    </source>
</evidence>
<dbReference type="Proteomes" id="UP000035680">
    <property type="component" value="Unassembled WGS sequence"/>
</dbReference>
<dbReference type="SUPFAM" id="SSF55797">
    <property type="entry name" value="PR-1-like"/>
    <property type="match status" value="1"/>
</dbReference>
<feature type="domain" description="DUF7381" evidence="1">
    <location>
        <begin position="3"/>
        <end position="88"/>
    </location>
</feature>
<dbReference type="InterPro" id="IPR035940">
    <property type="entry name" value="CAP_sf"/>
</dbReference>
<reference evidence="3" key="2">
    <citation type="submission" date="2015-08" db="UniProtKB">
        <authorList>
            <consortium name="WormBaseParasite"/>
        </authorList>
    </citation>
    <scope>IDENTIFICATION</scope>
</reference>
<proteinExistence type="predicted"/>
<name>A0A0K0FIX2_STRVS</name>
<organism evidence="2 3">
    <name type="scientific">Strongyloides venezuelensis</name>
    <name type="common">Threadworm</name>
    <dbReference type="NCBI Taxonomy" id="75913"/>
    <lineage>
        <taxon>Eukaryota</taxon>
        <taxon>Metazoa</taxon>
        <taxon>Ecdysozoa</taxon>
        <taxon>Nematoda</taxon>
        <taxon>Chromadorea</taxon>
        <taxon>Rhabditida</taxon>
        <taxon>Tylenchina</taxon>
        <taxon>Panagrolaimomorpha</taxon>
        <taxon>Strongyloidoidea</taxon>
        <taxon>Strongyloididae</taxon>
        <taxon>Strongyloides</taxon>
    </lineage>
</organism>
<accession>A0A0K0FIX2</accession>
<keyword evidence="2" id="KW-1185">Reference proteome</keyword>
<evidence type="ECO:0000313" key="2">
    <source>
        <dbReference type="Proteomes" id="UP000035680"/>
    </source>
</evidence>